<evidence type="ECO:0000259" key="1">
    <source>
        <dbReference type="Pfam" id="PF01850"/>
    </source>
</evidence>
<feature type="domain" description="PIN" evidence="1">
    <location>
        <begin position="4"/>
        <end position="56"/>
    </location>
</feature>
<dbReference type="Pfam" id="PF01850">
    <property type="entry name" value="PIN"/>
    <property type="match status" value="1"/>
</dbReference>
<protein>
    <recommendedName>
        <fullName evidence="1">PIN domain-containing protein</fullName>
    </recommendedName>
</protein>
<evidence type="ECO:0000313" key="3">
    <source>
        <dbReference type="Proteomes" id="UP000033774"/>
    </source>
</evidence>
<proteinExistence type="predicted"/>
<reference evidence="2 3" key="1">
    <citation type="submission" date="2015-03" db="EMBL/GenBank/DDBJ databases">
        <title>Draft genome sequence of Elstera litoralis.</title>
        <authorList>
            <person name="Rahalkar M.C."/>
            <person name="Dhakephalkar P.K."/>
            <person name="Pore S.D."/>
            <person name="Arora P."/>
            <person name="Kapse N.G."/>
            <person name="Pandit P.S."/>
        </authorList>
    </citation>
    <scope>NUCLEOTIDE SEQUENCE [LARGE SCALE GENOMIC DNA]</scope>
    <source>
        <strain evidence="2 3">Dia-1</strain>
    </source>
</reference>
<dbReference type="InterPro" id="IPR029060">
    <property type="entry name" value="PIN-like_dom_sf"/>
</dbReference>
<dbReference type="InterPro" id="IPR052919">
    <property type="entry name" value="TA_system_RNase"/>
</dbReference>
<evidence type="ECO:0000313" key="2">
    <source>
        <dbReference type="EMBL" id="KJV08380.1"/>
    </source>
</evidence>
<sequence>AIAQNQFRSLSIVSRDAEAVPDLPPIHKDPFDRLLIAQARRRGLTLITSDHQISHYNLSYLPAEA</sequence>
<dbReference type="Proteomes" id="UP000033774">
    <property type="component" value="Unassembled WGS sequence"/>
</dbReference>
<name>A0A0F3INS4_9PROT</name>
<organism evidence="2 3">
    <name type="scientific">Elstera litoralis</name>
    <dbReference type="NCBI Taxonomy" id="552518"/>
    <lineage>
        <taxon>Bacteria</taxon>
        <taxon>Pseudomonadati</taxon>
        <taxon>Pseudomonadota</taxon>
        <taxon>Alphaproteobacteria</taxon>
        <taxon>Rhodospirillales</taxon>
        <taxon>Rhodospirillaceae</taxon>
        <taxon>Elstera</taxon>
    </lineage>
</organism>
<dbReference type="PANTHER" id="PTHR36173">
    <property type="entry name" value="RIBONUCLEASE VAPC16-RELATED"/>
    <property type="match status" value="1"/>
</dbReference>
<dbReference type="SUPFAM" id="SSF88723">
    <property type="entry name" value="PIN domain-like"/>
    <property type="match status" value="1"/>
</dbReference>
<dbReference type="InterPro" id="IPR002716">
    <property type="entry name" value="PIN_dom"/>
</dbReference>
<comment type="caution">
    <text evidence="2">The sequence shown here is derived from an EMBL/GenBank/DDBJ whole genome shotgun (WGS) entry which is preliminary data.</text>
</comment>
<dbReference type="OrthoDB" id="9798990at2"/>
<feature type="non-terminal residue" evidence="2">
    <location>
        <position position="1"/>
    </location>
</feature>
<accession>A0A0F3INS4</accession>
<dbReference type="PANTHER" id="PTHR36173:SF2">
    <property type="entry name" value="RIBONUCLEASE VAPC16"/>
    <property type="match status" value="1"/>
</dbReference>
<dbReference type="AlphaFoldDB" id="A0A0F3INS4"/>
<dbReference type="RefSeq" id="WP_045777116.1">
    <property type="nucleotide sequence ID" value="NZ_LAJY01000610.1"/>
</dbReference>
<gene>
    <name evidence="2" type="ORF">VZ95_18185</name>
</gene>
<keyword evidence="3" id="KW-1185">Reference proteome</keyword>
<dbReference type="EMBL" id="LAJY01000610">
    <property type="protein sequence ID" value="KJV08380.1"/>
    <property type="molecule type" value="Genomic_DNA"/>
</dbReference>